<organism evidence="2 3">
    <name type="scientific">Butyrivibrio fibrisolvens</name>
    <dbReference type="NCBI Taxonomy" id="831"/>
    <lineage>
        <taxon>Bacteria</taxon>
        <taxon>Bacillati</taxon>
        <taxon>Bacillota</taxon>
        <taxon>Clostridia</taxon>
        <taxon>Lachnospirales</taxon>
        <taxon>Lachnospiraceae</taxon>
        <taxon>Butyrivibrio</taxon>
    </lineage>
</organism>
<accession>A0A1H9Q2L1</accession>
<evidence type="ECO:0000313" key="2">
    <source>
        <dbReference type="EMBL" id="SER54325.1"/>
    </source>
</evidence>
<name>A0A1H9Q2L1_BUTFI</name>
<sequence>MNVMNVINTIASCASAAAMIATAWIARVQLSKINKTINDSGLMSNFEIEFELNKRKEKLSGLRAEIEKYMSDHAENIKSEEVKNAVEIMNDHYNELLENYLNMFDRLCYYILNDRLDDEDFRTEYRERLNDEIKTYKEYFNPGTRFRNMLKLNDEWQSK</sequence>
<feature type="transmembrane region" description="Helical" evidence="1">
    <location>
        <begin position="6"/>
        <end position="26"/>
    </location>
</feature>
<dbReference type="OrthoDB" id="1344676at2"/>
<dbReference type="AlphaFoldDB" id="A0A1H9Q2L1"/>
<gene>
    <name evidence="2" type="ORF">SAMN04487884_10711</name>
</gene>
<keyword evidence="1" id="KW-0472">Membrane</keyword>
<keyword evidence="1" id="KW-0812">Transmembrane</keyword>
<keyword evidence="1" id="KW-1133">Transmembrane helix</keyword>
<reference evidence="2 3" key="1">
    <citation type="submission" date="2016-10" db="EMBL/GenBank/DDBJ databases">
        <authorList>
            <person name="de Groot N.N."/>
        </authorList>
    </citation>
    <scope>NUCLEOTIDE SEQUENCE [LARGE SCALE GENOMIC DNA]</scope>
    <source>
        <strain evidence="2 3">AR40</strain>
    </source>
</reference>
<evidence type="ECO:0000313" key="3">
    <source>
        <dbReference type="Proteomes" id="UP000182584"/>
    </source>
</evidence>
<evidence type="ECO:0008006" key="4">
    <source>
        <dbReference type="Google" id="ProtNLM"/>
    </source>
</evidence>
<protein>
    <recommendedName>
        <fullName evidence="4">DUF4760 domain-containing protein</fullName>
    </recommendedName>
</protein>
<evidence type="ECO:0000256" key="1">
    <source>
        <dbReference type="SAM" id="Phobius"/>
    </source>
</evidence>
<proteinExistence type="predicted"/>
<dbReference type="RefSeq" id="WP_074755166.1">
    <property type="nucleotide sequence ID" value="NZ_FOGJ01000007.1"/>
</dbReference>
<dbReference type="EMBL" id="FOGJ01000007">
    <property type="protein sequence ID" value="SER54325.1"/>
    <property type="molecule type" value="Genomic_DNA"/>
</dbReference>
<dbReference type="Proteomes" id="UP000182584">
    <property type="component" value="Unassembled WGS sequence"/>
</dbReference>